<dbReference type="SUPFAM" id="SSF46785">
    <property type="entry name" value="Winged helix' DNA-binding domain"/>
    <property type="match status" value="1"/>
</dbReference>
<organism evidence="5 6">
    <name type="scientific">Gordonia pseudamarae</name>
    <dbReference type="NCBI Taxonomy" id="2831662"/>
    <lineage>
        <taxon>Bacteria</taxon>
        <taxon>Bacillati</taxon>
        <taxon>Actinomycetota</taxon>
        <taxon>Actinomycetes</taxon>
        <taxon>Mycobacteriales</taxon>
        <taxon>Gordoniaceae</taxon>
        <taxon>Gordonia</taxon>
    </lineage>
</organism>
<dbReference type="Gene3D" id="1.20.120.530">
    <property type="entry name" value="GntR ligand-binding domain-like"/>
    <property type="match status" value="1"/>
</dbReference>
<dbReference type="SUPFAM" id="SSF48008">
    <property type="entry name" value="GntR ligand-binding domain-like"/>
    <property type="match status" value="1"/>
</dbReference>
<dbReference type="EMBL" id="CP045809">
    <property type="protein sequence ID" value="QHN36930.1"/>
    <property type="molecule type" value="Genomic_DNA"/>
</dbReference>
<gene>
    <name evidence="5" type="ORF">GII31_20545</name>
</gene>
<keyword evidence="6" id="KW-1185">Reference proteome</keyword>
<dbReference type="InterPro" id="IPR036388">
    <property type="entry name" value="WH-like_DNA-bd_sf"/>
</dbReference>
<dbReference type="PRINTS" id="PR00035">
    <property type="entry name" value="HTHGNTR"/>
</dbReference>
<dbReference type="InterPro" id="IPR008920">
    <property type="entry name" value="TF_FadR/GntR_C"/>
</dbReference>
<feature type="domain" description="HTH gntR-type" evidence="4">
    <location>
        <begin position="13"/>
        <end position="81"/>
    </location>
</feature>
<dbReference type="SMART" id="SM00895">
    <property type="entry name" value="FCD"/>
    <property type="match status" value="1"/>
</dbReference>
<dbReference type="InterPro" id="IPR000524">
    <property type="entry name" value="Tscrpt_reg_HTH_GntR"/>
</dbReference>
<sequence>MIVGMEIQPIARAAVSDEVLGQLVAEILSGRLAPGDPLPAERELALRFGVNRHAIREALKGVRQAGLVRISQGDKTRVLDWRENAGLDVLVALAATGAVPPAELMRDVFEMRRSLAVDAARLCAQRADDTQIARVVEAAAAYPERAAEATPEAVVGADIDFWLAVINGSGNLAYRLAMNTLLSGLDSLGIPAMRQLGLLDEYADRDAHIRLARHIADRDVAATTDLATTLLSRVLDAIATTE</sequence>
<accession>A0ABX6IMB4</accession>
<evidence type="ECO:0000313" key="6">
    <source>
        <dbReference type="Proteomes" id="UP001059836"/>
    </source>
</evidence>
<dbReference type="Gene3D" id="1.10.10.10">
    <property type="entry name" value="Winged helix-like DNA-binding domain superfamily/Winged helix DNA-binding domain"/>
    <property type="match status" value="1"/>
</dbReference>
<evidence type="ECO:0000259" key="4">
    <source>
        <dbReference type="PROSITE" id="PS50949"/>
    </source>
</evidence>
<dbReference type="CDD" id="cd07377">
    <property type="entry name" value="WHTH_GntR"/>
    <property type="match status" value="1"/>
</dbReference>
<keyword evidence="1" id="KW-0805">Transcription regulation</keyword>
<dbReference type="Pfam" id="PF00392">
    <property type="entry name" value="GntR"/>
    <property type="match status" value="1"/>
</dbReference>
<name>A0ABX6IMB4_9ACTN</name>
<evidence type="ECO:0000256" key="1">
    <source>
        <dbReference type="ARBA" id="ARBA00023015"/>
    </source>
</evidence>
<evidence type="ECO:0000256" key="2">
    <source>
        <dbReference type="ARBA" id="ARBA00023125"/>
    </source>
</evidence>
<dbReference type="PANTHER" id="PTHR43537">
    <property type="entry name" value="TRANSCRIPTIONAL REGULATOR, GNTR FAMILY"/>
    <property type="match status" value="1"/>
</dbReference>
<protein>
    <submittedName>
        <fullName evidence="5">GntR family transcriptional regulator</fullName>
    </submittedName>
</protein>
<dbReference type="PANTHER" id="PTHR43537:SF5">
    <property type="entry name" value="UXU OPERON TRANSCRIPTIONAL REGULATOR"/>
    <property type="match status" value="1"/>
</dbReference>
<dbReference type="SMART" id="SM00345">
    <property type="entry name" value="HTH_GNTR"/>
    <property type="match status" value="1"/>
</dbReference>
<proteinExistence type="predicted"/>
<dbReference type="InterPro" id="IPR011711">
    <property type="entry name" value="GntR_C"/>
</dbReference>
<evidence type="ECO:0000313" key="5">
    <source>
        <dbReference type="EMBL" id="QHN36930.1"/>
    </source>
</evidence>
<evidence type="ECO:0000256" key="3">
    <source>
        <dbReference type="ARBA" id="ARBA00023163"/>
    </source>
</evidence>
<keyword evidence="3" id="KW-0804">Transcription</keyword>
<dbReference type="InterPro" id="IPR036390">
    <property type="entry name" value="WH_DNA-bd_sf"/>
</dbReference>
<reference evidence="5" key="1">
    <citation type="journal article" date="2021" name="Nat. Microbiol.">
        <title>Cocultivation of an ultrasmall environmental parasitic bacterium with lytic ability against bacteria associated with wastewater foams.</title>
        <authorList>
            <person name="Batinovic S."/>
            <person name="Rose J.J.A."/>
            <person name="Ratcliffe J."/>
            <person name="Seviour R.J."/>
            <person name="Petrovski S."/>
        </authorList>
    </citation>
    <scope>NUCLEOTIDE SEQUENCE</scope>
    <source>
        <strain evidence="5">CON9</strain>
    </source>
</reference>
<dbReference type="Proteomes" id="UP001059836">
    <property type="component" value="Chromosome"/>
</dbReference>
<dbReference type="PROSITE" id="PS50949">
    <property type="entry name" value="HTH_GNTR"/>
    <property type="match status" value="1"/>
</dbReference>
<keyword evidence="2" id="KW-0238">DNA-binding</keyword>
<dbReference type="Pfam" id="PF07729">
    <property type="entry name" value="FCD"/>
    <property type="match status" value="1"/>
</dbReference>